<sequence length="103" mass="10495">MRIAVLGAAGNAGSRVAAEALARGHKVSAVVRDPARSPTLHPGAAHRAPPAGRRHVAGLRGGPLRHLRGGLRPRPAGPGGRLPAEKGRRRGPSGRSTTGPVPR</sequence>
<dbReference type="InterPro" id="IPR008030">
    <property type="entry name" value="NmrA-like"/>
</dbReference>
<keyword evidence="4" id="KW-1185">Reference proteome</keyword>
<dbReference type="SUPFAM" id="SSF51735">
    <property type="entry name" value="NAD(P)-binding Rossmann-fold domains"/>
    <property type="match status" value="1"/>
</dbReference>
<feature type="domain" description="NmrA-like" evidence="2">
    <location>
        <begin position="2"/>
        <end position="36"/>
    </location>
</feature>
<dbReference type="Proteomes" id="UP000253507">
    <property type="component" value="Unassembled WGS sequence"/>
</dbReference>
<feature type="compositionally biased region" description="Low complexity" evidence="1">
    <location>
        <begin position="41"/>
        <end position="51"/>
    </location>
</feature>
<proteinExistence type="predicted"/>
<comment type="caution">
    <text evidence="3">The sequence shown here is derived from an EMBL/GenBank/DDBJ whole genome shotgun (WGS) entry which is preliminary data.</text>
</comment>
<dbReference type="Pfam" id="PF05368">
    <property type="entry name" value="NmrA"/>
    <property type="match status" value="1"/>
</dbReference>
<gene>
    <name evidence="3" type="ORF">DQ392_21250</name>
</gene>
<dbReference type="Gene3D" id="3.40.50.720">
    <property type="entry name" value="NAD(P)-binding Rossmann-like Domain"/>
    <property type="match status" value="1"/>
</dbReference>
<dbReference type="EMBL" id="QOIM01000038">
    <property type="protein sequence ID" value="RCG16638.1"/>
    <property type="molecule type" value="Genomic_DNA"/>
</dbReference>
<evidence type="ECO:0000259" key="2">
    <source>
        <dbReference type="Pfam" id="PF05368"/>
    </source>
</evidence>
<dbReference type="InterPro" id="IPR036291">
    <property type="entry name" value="NAD(P)-bd_dom_sf"/>
</dbReference>
<feature type="compositionally biased region" description="Basic residues" evidence="1">
    <location>
        <begin position="52"/>
        <end position="71"/>
    </location>
</feature>
<evidence type="ECO:0000313" key="4">
    <source>
        <dbReference type="Proteomes" id="UP000253507"/>
    </source>
</evidence>
<protein>
    <recommendedName>
        <fullName evidence="2">NmrA-like domain-containing protein</fullName>
    </recommendedName>
</protein>
<organism evidence="3 4">
    <name type="scientific">Streptomyces reniochalinae</name>
    <dbReference type="NCBI Taxonomy" id="2250578"/>
    <lineage>
        <taxon>Bacteria</taxon>
        <taxon>Bacillati</taxon>
        <taxon>Actinomycetota</taxon>
        <taxon>Actinomycetes</taxon>
        <taxon>Kitasatosporales</taxon>
        <taxon>Streptomycetaceae</taxon>
        <taxon>Streptomyces</taxon>
    </lineage>
</organism>
<feature type="compositionally biased region" description="Low complexity" evidence="1">
    <location>
        <begin position="93"/>
        <end position="103"/>
    </location>
</feature>
<evidence type="ECO:0000313" key="3">
    <source>
        <dbReference type="EMBL" id="RCG16638.1"/>
    </source>
</evidence>
<dbReference type="OrthoDB" id="3191258at2"/>
<accession>A0A367EEY9</accession>
<dbReference type="AlphaFoldDB" id="A0A367EEY9"/>
<feature type="region of interest" description="Disordered" evidence="1">
    <location>
        <begin position="33"/>
        <end position="103"/>
    </location>
</feature>
<dbReference type="RefSeq" id="WP_114017224.1">
    <property type="nucleotide sequence ID" value="NZ_QOIM01000038.1"/>
</dbReference>
<evidence type="ECO:0000256" key="1">
    <source>
        <dbReference type="SAM" id="MobiDB-lite"/>
    </source>
</evidence>
<name>A0A367EEY9_9ACTN</name>
<reference evidence="3 4" key="1">
    <citation type="submission" date="2018-06" db="EMBL/GenBank/DDBJ databases">
        <title>Streptomyces reniochalinae sp. nov. and Streptomyces diacarnus sp. nov. from marine sponges.</title>
        <authorList>
            <person name="Li L."/>
        </authorList>
    </citation>
    <scope>NUCLEOTIDE SEQUENCE [LARGE SCALE GENOMIC DNA]</scope>
    <source>
        <strain evidence="3 4">LHW50302</strain>
    </source>
</reference>